<evidence type="ECO:0000313" key="2">
    <source>
        <dbReference type="Proteomes" id="UP001163714"/>
    </source>
</evidence>
<comment type="caution">
    <text evidence="1">The sequence shown here is derived from an EMBL/GenBank/DDBJ whole genome shotgun (WGS) entry which is preliminary data.</text>
</comment>
<keyword evidence="2" id="KW-1185">Reference proteome</keyword>
<name>A0ABT3ICY8_9GAMM</name>
<organism evidence="1 2">
    <name type="scientific">Shewanella subflava</name>
    <dbReference type="NCBI Taxonomy" id="2986476"/>
    <lineage>
        <taxon>Bacteria</taxon>
        <taxon>Pseudomonadati</taxon>
        <taxon>Pseudomonadota</taxon>
        <taxon>Gammaproteobacteria</taxon>
        <taxon>Alteromonadales</taxon>
        <taxon>Shewanellaceae</taxon>
        <taxon>Shewanella</taxon>
    </lineage>
</organism>
<dbReference type="EMBL" id="JAPDMX010000031">
    <property type="protein sequence ID" value="MCW3173921.1"/>
    <property type="molecule type" value="Genomic_DNA"/>
</dbReference>
<sequence>MSALKELITMASYQGEPVKLLFLFAKAEYEQSEKGTNKDENKGHMMPVMCVDKLPAELTNFADLCSEADNINPEWEFIFVTSMFAEVDKEALDGGLKRMASDIENGENTAMYVVLDRQENVIEMMRS</sequence>
<gene>
    <name evidence="1" type="ORF">OHT75_15705</name>
</gene>
<proteinExistence type="predicted"/>
<evidence type="ECO:0000313" key="1">
    <source>
        <dbReference type="EMBL" id="MCW3173921.1"/>
    </source>
</evidence>
<protein>
    <submittedName>
        <fullName evidence="1">Ribonucleotide reductase subunit alpha</fullName>
    </submittedName>
</protein>
<dbReference type="Proteomes" id="UP001163714">
    <property type="component" value="Unassembled WGS sequence"/>
</dbReference>
<reference evidence="1" key="1">
    <citation type="submission" date="2022-10" db="EMBL/GenBank/DDBJ databases">
        <title>Shewanella flava sp. nov, isolated from the estuary of the Fenhe River into the Yellow River.</title>
        <authorList>
            <person name="Li Y."/>
        </authorList>
    </citation>
    <scope>NUCLEOTIDE SEQUENCE</scope>
    <source>
        <strain evidence="1">FYR11-62</strain>
    </source>
</reference>
<dbReference type="RefSeq" id="WP_264728324.1">
    <property type="nucleotide sequence ID" value="NZ_JAPDMX010000031.1"/>
</dbReference>
<accession>A0ABT3ICY8</accession>